<feature type="compositionally biased region" description="Basic and acidic residues" evidence="1">
    <location>
        <begin position="61"/>
        <end position="75"/>
    </location>
</feature>
<evidence type="ECO:0000313" key="2">
    <source>
        <dbReference type="EMBL" id="GMF19632.1"/>
    </source>
</evidence>
<feature type="region of interest" description="Disordered" evidence="1">
    <location>
        <begin position="59"/>
        <end position="89"/>
    </location>
</feature>
<gene>
    <name evidence="2" type="ORF">Plil01_000752800</name>
</gene>
<comment type="caution">
    <text evidence="2">The sequence shown here is derived from an EMBL/GenBank/DDBJ whole genome shotgun (WGS) entry which is preliminary data.</text>
</comment>
<organism evidence="2 3">
    <name type="scientific">Phytophthora lilii</name>
    <dbReference type="NCBI Taxonomy" id="2077276"/>
    <lineage>
        <taxon>Eukaryota</taxon>
        <taxon>Sar</taxon>
        <taxon>Stramenopiles</taxon>
        <taxon>Oomycota</taxon>
        <taxon>Peronosporomycetes</taxon>
        <taxon>Peronosporales</taxon>
        <taxon>Peronosporaceae</taxon>
        <taxon>Phytophthora</taxon>
    </lineage>
</organism>
<dbReference type="Proteomes" id="UP001165083">
    <property type="component" value="Unassembled WGS sequence"/>
</dbReference>
<keyword evidence="3" id="KW-1185">Reference proteome</keyword>
<name>A0A9W6TU15_9STRA</name>
<reference evidence="2" key="1">
    <citation type="submission" date="2023-04" db="EMBL/GenBank/DDBJ databases">
        <title>Phytophthora lilii NBRC 32176.</title>
        <authorList>
            <person name="Ichikawa N."/>
            <person name="Sato H."/>
            <person name="Tonouchi N."/>
        </authorList>
    </citation>
    <scope>NUCLEOTIDE SEQUENCE</scope>
    <source>
        <strain evidence="2">NBRC 32176</strain>
    </source>
</reference>
<proteinExistence type="predicted"/>
<evidence type="ECO:0000313" key="3">
    <source>
        <dbReference type="Proteomes" id="UP001165083"/>
    </source>
</evidence>
<protein>
    <submittedName>
        <fullName evidence="2">Unnamed protein product</fullName>
    </submittedName>
</protein>
<sequence length="115" mass="11877">MDAEPACAVSQDLLLLEKKRKAKQDAVRDLNNGGGLDIIALDASISSRLTLTDVADVADDGDGRSADGGDAREAARQGAAAPERQVDVPGRPAVAAARMTHNDGRVLLALVCSLT</sequence>
<accession>A0A9W6TU15</accession>
<dbReference type="EMBL" id="BSXW01000351">
    <property type="protein sequence ID" value="GMF19632.1"/>
    <property type="molecule type" value="Genomic_DNA"/>
</dbReference>
<evidence type="ECO:0000256" key="1">
    <source>
        <dbReference type="SAM" id="MobiDB-lite"/>
    </source>
</evidence>
<dbReference type="OrthoDB" id="74640at2759"/>
<dbReference type="AlphaFoldDB" id="A0A9W6TU15"/>